<sequence>MIKARKAPIEDPAISSILCSPKEPPSLPLSLDCATSASRGAVRIPFPVRSIILAIKTPTHELSQKKKYLVDYRSQISNKCQYLLIVIFITNIAAKHF</sequence>
<protein>
    <submittedName>
        <fullName evidence="1">MFS transporter permease</fullName>
    </submittedName>
</protein>
<proteinExistence type="predicted"/>
<dbReference type="Proteomes" id="UP000214975">
    <property type="component" value="Chromosome"/>
</dbReference>
<name>A0A223HVS7_THETR</name>
<dbReference type="AlphaFoldDB" id="A0A223HVS7"/>
<accession>A0A223HVS7</accession>
<dbReference type="EMBL" id="CP016893">
    <property type="protein sequence ID" value="AST56576.1"/>
    <property type="molecule type" value="Genomic_DNA"/>
</dbReference>
<organism evidence="1 2">
    <name type="scientific">Thermoanaerobacterium thermosaccharolyticum</name>
    <name type="common">Clostridium thermosaccharolyticum</name>
    <dbReference type="NCBI Taxonomy" id="1517"/>
    <lineage>
        <taxon>Bacteria</taxon>
        <taxon>Bacillati</taxon>
        <taxon>Bacillota</taxon>
        <taxon>Clostridia</taxon>
        <taxon>Thermoanaerobacterales</taxon>
        <taxon>Thermoanaerobacteraceae</taxon>
        <taxon>Thermoanaerobacterium</taxon>
    </lineage>
</organism>
<gene>
    <name evidence="1" type="ORF">Thert_00363</name>
</gene>
<reference evidence="1 2" key="1">
    <citation type="submission" date="2016-08" db="EMBL/GenBank/DDBJ databases">
        <title>A novel genetic cassette of butanologenic Thermoanaerobacterium thermosaccharolyticum that directly convert cellulose to butanol.</title>
        <authorList>
            <person name="Li T."/>
            <person name="He J."/>
        </authorList>
    </citation>
    <scope>NUCLEOTIDE SEQUENCE [LARGE SCALE GENOMIC DNA]</scope>
    <source>
        <strain evidence="1 2">TG57</strain>
    </source>
</reference>
<evidence type="ECO:0000313" key="1">
    <source>
        <dbReference type="EMBL" id="AST56576.1"/>
    </source>
</evidence>
<evidence type="ECO:0000313" key="2">
    <source>
        <dbReference type="Proteomes" id="UP000214975"/>
    </source>
</evidence>